<feature type="domain" description="Fibrinogen C-terminal" evidence="9">
    <location>
        <begin position="175"/>
        <end position="226"/>
    </location>
</feature>
<evidence type="ECO:0000256" key="6">
    <source>
        <dbReference type="SAM" id="SignalP"/>
    </source>
</evidence>
<feature type="domain" description="Apple" evidence="8">
    <location>
        <begin position="366"/>
        <end position="450"/>
    </location>
</feature>
<comment type="caution">
    <text evidence="10">The sequence shown here is derived from an EMBL/GenBank/DDBJ whole genome shotgun (WGS) entry which is preliminary data.</text>
</comment>
<dbReference type="OrthoDB" id="58529at2759"/>
<dbReference type="Pfam" id="PF00024">
    <property type="entry name" value="PAN_1"/>
    <property type="match status" value="2"/>
</dbReference>
<dbReference type="EMBL" id="MU826367">
    <property type="protein sequence ID" value="KAJ7378332.1"/>
    <property type="molecule type" value="Genomic_DNA"/>
</dbReference>
<keyword evidence="3" id="KW-0106">Calcium</keyword>
<dbReference type="InterPro" id="IPR036056">
    <property type="entry name" value="Fibrinogen-like_C"/>
</dbReference>
<organism evidence="10 11">
    <name type="scientific">Desmophyllum pertusum</name>
    <dbReference type="NCBI Taxonomy" id="174260"/>
    <lineage>
        <taxon>Eukaryota</taxon>
        <taxon>Metazoa</taxon>
        <taxon>Cnidaria</taxon>
        <taxon>Anthozoa</taxon>
        <taxon>Hexacorallia</taxon>
        <taxon>Scleractinia</taxon>
        <taxon>Caryophylliina</taxon>
        <taxon>Caryophylliidae</taxon>
        <taxon>Desmophyllum</taxon>
    </lineage>
</organism>
<dbReference type="SMART" id="SM00473">
    <property type="entry name" value="PAN_AP"/>
    <property type="match status" value="2"/>
</dbReference>
<dbReference type="PANTHER" id="PTHR16146">
    <property type="entry name" value="INTELECTIN"/>
    <property type="match status" value="1"/>
</dbReference>
<dbReference type="Proteomes" id="UP001163046">
    <property type="component" value="Unassembled WGS sequence"/>
</dbReference>
<dbReference type="PROSITE" id="PS50948">
    <property type="entry name" value="PAN"/>
    <property type="match status" value="2"/>
</dbReference>
<gene>
    <name evidence="10" type="primary">HABP2_5</name>
    <name evidence="10" type="ORF">OS493_023581</name>
</gene>
<dbReference type="PANTHER" id="PTHR16146:SF42">
    <property type="entry name" value="APPLE DOMAIN-CONTAINING PROTEIN"/>
    <property type="match status" value="1"/>
</dbReference>
<evidence type="ECO:0000259" key="9">
    <source>
        <dbReference type="PROSITE" id="PS51406"/>
    </source>
</evidence>
<reference evidence="10" key="1">
    <citation type="submission" date="2023-01" db="EMBL/GenBank/DDBJ databases">
        <title>Genome assembly of the deep-sea coral Lophelia pertusa.</title>
        <authorList>
            <person name="Herrera S."/>
            <person name="Cordes E."/>
        </authorList>
    </citation>
    <scope>NUCLEOTIDE SEQUENCE</scope>
    <source>
        <strain evidence="10">USNM1676648</strain>
        <tissue evidence="10">Polyp</tissue>
    </source>
</reference>
<dbReference type="GO" id="GO:0070492">
    <property type="term" value="F:oligosaccharide binding"/>
    <property type="evidence" value="ECO:0007669"/>
    <property type="project" value="TreeGrafter"/>
</dbReference>
<evidence type="ECO:0000256" key="2">
    <source>
        <dbReference type="ARBA" id="ARBA00022734"/>
    </source>
</evidence>
<feature type="domain" description="EGF-like" evidence="7">
    <location>
        <begin position="473"/>
        <end position="508"/>
    </location>
</feature>
<dbReference type="PROSITE" id="PS51406">
    <property type="entry name" value="FIBRINOGEN_C_2"/>
    <property type="match status" value="1"/>
</dbReference>
<dbReference type="InterPro" id="IPR000742">
    <property type="entry name" value="EGF"/>
</dbReference>
<feature type="domain" description="Apple" evidence="8">
    <location>
        <begin position="34"/>
        <end position="118"/>
    </location>
</feature>
<protein>
    <submittedName>
        <fullName evidence="10">Hyaluronan-binding protein 2</fullName>
    </submittedName>
</protein>
<dbReference type="SUPFAM" id="SSF56496">
    <property type="entry name" value="Fibrinogen C-terminal domain-like"/>
    <property type="match status" value="2"/>
</dbReference>
<evidence type="ECO:0000313" key="11">
    <source>
        <dbReference type="Proteomes" id="UP001163046"/>
    </source>
</evidence>
<dbReference type="Gene3D" id="3.50.4.10">
    <property type="entry name" value="Hepatocyte Growth Factor"/>
    <property type="match status" value="1"/>
</dbReference>
<dbReference type="GO" id="GO:0005615">
    <property type="term" value="C:extracellular space"/>
    <property type="evidence" value="ECO:0007669"/>
    <property type="project" value="TreeGrafter"/>
</dbReference>
<dbReference type="Pfam" id="PF00147">
    <property type="entry name" value="Fibrinogen_C"/>
    <property type="match status" value="1"/>
</dbReference>
<feature type="disulfide bond" evidence="5">
    <location>
        <begin position="145"/>
        <end position="155"/>
    </location>
</feature>
<name>A0A9W9ZAY3_9CNID</name>
<dbReference type="CDD" id="cd00054">
    <property type="entry name" value="EGF_CA"/>
    <property type="match status" value="2"/>
</dbReference>
<sequence length="730" mass="84826">MKMITESKMLALAALVILLKLTRFVECATCQGNCQNFKFVIDQDVVHDNALEGHVVKRITAKSAAQCHMECRDECLCVSINYLQNTREDNCELNDVNKEMKPAALKYKQGALYYDLVRDYSVEGGRRYMPKKDICINKCCEPDPCFQGGVCREICDPETVRFNCTCPDDYTGQRCEKIKYPRNCKDIWKNGALTSGKYSIYENQNEPFLVYCDLESEPEFFWALIQSFSLENKKQFDTKVFNLDYPVDEYSLEVNWTLHRLSLPHIQHLAGNSTHLRVTCNFHSQGFNYTDYARADLKNHNIFVTWRQKCMLYEYLNIRGIECYNCTALTNQNDGDSWFINSYASRKKFDCDFDGRPECATCQGNCQNFKFVIDQDVVHDNALEGHVVKRITVNSAAQCHMECRDECLCVSINYLQNSREGNCELNDVNREMKPAALKYKPGARYYDLVRSYSVEGGRRYMPEKDICINKCCEPDPCFQGGVCREICDPETVRFNCTCPDDYTGQRCEKIKYLARNCKDIWKYGTLTSGKYRIYDAQNEPFLVYCDLQSEPEFFWALIQSFSFGNKKQFDTKVFNLDYPVDEYSLEVNWTLHRLSLPHIQHLAGNSTHLRVTCNFHSQGFNYTDYARADLKNHDIFDTWRRECMLYEYLNIRGIECYNCTALTNQNDGSSWYINSYTSYTHGCDLDGRPGIGDNEQNFGHYYGRRVNPDHRCSSGPSSTTEHWLGVKRDF</sequence>
<dbReference type="InterPro" id="IPR002181">
    <property type="entry name" value="Fibrinogen_a/b/g_C_dom"/>
</dbReference>
<keyword evidence="11" id="KW-1185">Reference proteome</keyword>
<feature type="disulfide bond" evidence="5">
    <location>
        <begin position="498"/>
        <end position="507"/>
    </location>
</feature>
<evidence type="ECO:0000313" key="10">
    <source>
        <dbReference type="EMBL" id="KAJ7378332.1"/>
    </source>
</evidence>
<dbReference type="SUPFAM" id="SSF57414">
    <property type="entry name" value="Hairpin loop containing domain-like"/>
    <property type="match status" value="2"/>
</dbReference>
<evidence type="ECO:0000256" key="4">
    <source>
        <dbReference type="ARBA" id="ARBA00023157"/>
    </source>
</evidence>
<dbReference type="PROSITE" id="PS50026">
    <property type="entry name" value="EGF_3"/>
    <property type="match status" value="2"/>
</dbReference>
<keyword evidence="5" id="KW-0245">EGF-like domain</keyword>
<dbReference type="Gene3D" id="2.10.25.10">
    <property type="entry name" value="Laminin"/>
    <property type="match status" value="2"/>
</dbReference>
<feature type="chain" id="PRO_5040849332" evidence="6">
    <location>
        <begin position="28"/>
        <end position="730"/>
    </location>
</feature>
<keyword evidence="4 5" id="KW-1015">Disulfide bond</keyword>
<dbReference type="PROSITE" id="PS00022">
    <property type="entry name" value="EGF_1"/>
    <property type="match status" value="2"/>
</dbReference>
<dbReference type="InterPro" id="IPR003609">
    <property type="entry name" value="Pan_app"/>
</dbReference>
<evidence type="ECO:0000259" key="8">
    <source>
        <dbReference type="PROSITE" id="PS50948"/>
    </source>
</evidence>
<dbReference type="SMART" id="SM00181">
    <property type="entry name" value="EGF"/>
    <property type="match status" value="2"/>
</dbReference>
<dbReference type="GO" id="GO:0046872">
    <property type="term" value="F:metal ion binding"/>
    <property type="evidence" value="ECO:0007669"/>
    <property type="project" value="UniProtKB-KW"/>
</dbReference>
<feature type="disulfide bond" evidence="5">
    <location>
        <begin position="477"/>
        <end position="487"/>
    </location>
</feature>
<accession>A0A9W9ZAY3</accession>
<keyword evidence="6" id="KW-0732">Signal</keyword>
<proteinExistence type="predicted"/>
<dbReference type="InterPro" id="IPR014716">
    <property type="entry name" value="Fibrinogen_a/b/g_C_1"/>
</dbReference>
<dbReference type="Gene3D" id="3.90.215.10">
    <property type="entry name" value="Gamma Fibrinogen, chain A, domain 1"/>
    <property type="match status" value="2"/>
</dbReference>
<evidence type="ECO:0000256" key="3">
    <source>
        <dbReference type="ARBA" id="ARBA00022837"/>
    </source>
</evidence>
<dbReference type="AlphaFoldDB" id="A0A9W9ZAY3"/>
<evidence type="ECO:0000256" key="1">
    <source>
        <dbReference type="ARBA" id="ARBA00022723"/>
    </source>
</evidence>
<feature type="signal peptide" evidence="6">
    <location>
        <begin position="1"/>
        <end position="27"/>
    </location>
</feature>
<feature type="disulfide bond" evidence="5">
    <location>
        <begin position="166"/>
        <end position="175"/>
    </location>
</feature>
<evidence type="ECO:0000256" key="5">
    <source>
        <dbReference type="PROSITE-ProRule" id="PRU00076"/>
    </source>
</evidence>
<keyword evidence="2" id="KW-0430">Lectin</keyword>
<dbReference type="SUPFAM" id="SSF57196">
    <property type="entry name" value="EGF/Laminin"/>
    <property type="match status" value="2"/>
</dbReference>
<feature type="domain" description="EGF-like" evidence="7">
    <location>
        <begin position="141"/>
        <end position="176"/>
    </location>
</feature>
<keyword evidence="1" id="KW-0479">Metal-binding</keyword>
<evidence type="ECO:0000259" key="7">
    <source>
        <dbReference type="PROSITE" id="PS50026"/>
    </source>
</evidence>
<comment type="caution">
    <text evidence="5">Lacks conserved residue(s) required for the propagation of feature annotation.</text>
</comment>